<dbReference type="Proteomes" id="UP000014018">
    <property type="component" value="Unassembled WGS sequence"/>
</dbReference>
<gene>
    <name evidence="3" type="ORF">IIU_05888</name>
</gene>
<keyword evidence="1" id="KW-0472">Membrane</keyword>
<keyword evidence="1" id="KW-1133">Transmembrane helix</keyword>
<evidence type="ECO:0000259" key="2">
    <source>
        <dbReference type="Pfam" id="PF09992"/>
    </source>
</evidence>
<dbReference type="InterPro" id="IPR018711">
    <property type="entry name" value="NAGPA"/>
</dbReference>
<evidence type="ECO:0000313" key="3">
    <source>
        <dbReference type="EMBL" id="EOO27507.1"/>
    </source>
</evidence>
<dbReference type="Pfam" id="PF09992">
    <property type="entry name" value="NAGPA"/>
    <property type="match status" value="1"/>
</dbReference>
<dbReference type="AlphaFoldDB" id="A0A9W5PLA5"/>
<keyword evidence="1" id="KW-0812">Transmembrane</keyword>
<sequence length="374" mass="41289">MCRSEVRRIRKKKLIRRIFLYFFILFLLGTGILFGTSYGHNLRLEAAGTIIATQHRYLAEYAFLPKEELDDLIYKFDHPKWFNSKVEGQNLSPKEIQERKNKSLNIKIKSINLPESSKRSGMRLTGKLITISNPFNVKLVTQKGTQGKERGEQISVMARRNHALAAVNASGFSDESGKGGAAIPCGIVIENGKTIYSADDNDSPTLVTGLTKYGQMITGSYSAQQLLDKKVVSAAGFIPQLIVDGEKMFNGEDPARGYNPRTIMAQKKDGSIMFLIIDGDRNPLSGKMGAKLQECQEILYENGAINAMAMDGGSSTILYAMGDIINKPCGEYGDKGGRYLPDAWVVTANKGQDVKVTIDGKEETQQKIGQIMEP</sequence>
<proteinExistence type="predicted"/>
<dbReference type="PANTHER" id="PTHR40446:SF2">
    <property type="entry name" value="N-ACETYLGLUCOSAMINE-1-PHOSPHODIESTER ALPHA-N-ACETYLGLUCOSAMINIDASE"/>
    <property type="match status" value="1"/>
</dbReference>
<dbReference type="PANTHER" id="PTHR40446">
    <property type="entry name" value="N-ACETYLGLUCOSAMINE-1-PHOSPHODIESTER ALPHA-N-ACETYLGLUCOSAMINIDASE"/>
    <property type="match status" value="1"/>
</dbReference>
<name>A0A9W5PLA5_BACCE</name>
<evidence type="ECO:0000256" key="1">
    <source>
        <dbReference type="SAM" id="Phobius"/>
    </source>
</evidence>
<feature type="transmembrane region" description="Helical" evidence="1">
    <location>
        <begin position="20"/>
        <end position="39"/>
    </location>
</feature>
<organism evidence="3 4">
    <name type="scientific">Bacillus cereus VD133</name>
    <dbReference type="NCBI Taxonomy" id="1053233"/>
    <lineage>
        <taxon>Bacteria</taxon>
        <taxon>Bacillati</taxon>
        <taxon>Bacillota</taxon>
        <taxon>Bacilli</taxon>
        <taxon>Bacillales</taxon>
        <taxon>Bacillaceae</taxon>
        <taxon>Bacillus</taxon>
        <taxon>Bacillus cereus group</taxon>
    </lineage>
</organism>
<accession>A0A9W5PLA5</accession>
<reference evidence="3 4" key="1">
    <citation type="submission" date="2012-12" db="EMBL/GenBank/DDBJ databases">
        <title>The Genome Sequence of Bacillus cereus VD133.</title>
        <authorList>
            <consortium name="The Broad Institute Genome Sequencing Platform"/>
            <consortium name="The Broad Institute Genome Sequencing Center for Infectious Disease"/>
            <person name="Feldgarden M."/>
            <person name="Van der Auwera G.A."/>
            <person name="Mahillon J."/>
            <person name="Duprez V."/>
            <person name="Timmery S."/>
            <person name="Mattelet C."/>
            <person name="Dierick K."/>
            <person name="Sun M."/>
            <person name="Yu Z."/>
            <person name="Zhu L."/>
            <person name="Hu X."/>
            <person name="Shank E.B."/>
            <person name="Swiecicka I."/>
            <person name="Hansen B.M."/>
            <person name="Andrup L."/>
            <person name="Walker B."/>
            <person name="Young S.K."/>
            <person name="Zeng Q."/>
            <person name="Gargeya S."/>
            <person name="Fitzgerald M."/>
            <person name="Haas B."/>
            <person name="Abouelleil A."/>
            <person name="Alvarado L."/>
            <person name="Arachchi H.M."/>
            <person name="Berlin A.M."/>
            <person name="Chapman S.B."/>
            <person name="Dewar J."/>
            <person name="Goldberg J."/>
            <person name="Griggs A."/>
            <person name="Gujja S."/>
            <person name="Hansen M."/>
            <person name="Howarth C."/>
            <person name="Imamovic A."/>
            <person name="Larimer J."/>
            <person name="McCowan C."/>
            <person name="Murphy C."/>
            <person name="Neiman D."/>
            <person name="Pearson M."/>
            <person name="Priest M."/>
            <person name="Roberts A."/>
            <person name="Saif S."/>
            <person name="Shea T."/>
            <person name="Sisk P."/>
            <person name="Sykes S."/>
            <person name="Wortman J."/>
            <person name="Nusbaum C."/>
            <person name="Birren B."/>
        </authorList>
    </citation>
    <scope>NUCLEOTIDE SEQUENCE [LARGE SCALE GENOMIC DNA]</scope>
    <source>
        <strain evidence="3 4">VD133</strain>
    </source>
</reference>
<dbReference type="RefSeq" id="WP_016111842.1">
    <property type="nucleotide sequence ID" value="NZ_KB976193.1"/>
</dbReference>
<protein>
    <recommendedName>
        <fullName evidence="2">Phosphodiester glycosidase domain-containing protein</fullName>
    </recommendedName>
</protein>
<comment type="caution">
    <text evidence="3">The sequence shown here is derived from an EMBL/GenBank/DDBJ whole genome shotgun (WGS) entry which is preliminary data.</text>
</comment>
<feature type="domain" description="Phosphodiester glycosidase" evidence="2">
    <location>
        <begin position="162"/>
        <end position="347"/>
    </location>
</feature>
<evidence type="ECO:0000313" key="4">
    <source>
        <dbReference type="Proteomes" id="UP000014018"/>
    </source>
</evidence>
<dbReference type="EMBL" id="AHFB01000109">
    <property type="protein sequence ID" value="EOO27507.1"/>
    <property type="molecule type" value="Genomic_DNA"/>
</dbReference>